<dbReference type="Pfam" id="PF05270">
    <property type="entry name" value="AbfB"/>
    <property type="match status" value="1"/>
</dbReference>
<feature type="domain" description="Alpha-L-arabinofuranosidase B arabinose-binding" evidence="1">
    <location>
        <begin position="2"/>
        <end position="92"/>
    </location>
</feature>
<dbReference type="AlphaFoldDB" id="A0A919FZT0"/>
<evidence type="ECO:0000313" key="3">
    <source>
        <dbReference type="Proteomes" id="UP000627369"/>
    </source>
</evidence>
<evidence type="ECO:0000259" key="1">
    <source>
        <dbReference type="Pfam" id="PF05270"/>
    </source>
</evidence>
<dbReference type="GO" id="GO:0046556">
    <property type="term" value="F:alpha-L-arabinofuranosidase activity"/>
    <property type="evidence" value="ECO:0007669"/>
    <property type="project" value="InterPro"/>
</dbReference>
<reference evidence="2" key="2">
    <citation type="submission" date="2020-09" db="EMBL/GenBank/DDBJ databases">
        <authorList>
            <person name="Sun Q."/>
            <person name="Zhou Y."/>
        </authorList>
    </citation>
    <scope>NUCLEOTIDE SEQUENCE</scope>
    <source>
        <strain evidence="2">CGMCC 4.7398</strain>
    </source>
</reference>
<gene>
    <name evidence="2" type="ORF">GCM10017772_31480</name>
</gene>
<dbReference type="InterPro" id="IPR007934">
    <property type="entry name" value="AbfB_ABD"/>
</dbReference>
<dbReference type="Proteomes" id="UP000627369">
    <property type="component" value="Unassembled WGS sequence"/>
</dbReference>
<evidence type="ECO:0000313" key="2">
    <source>
        <dbReference type="EMBL" id="GHH75351.1"/>
    </source>
</evidence>
<dbReference type="GO" id="GO:0046373">
    <property type="term" value="P:L-arabinose metabolic process"/>
    <property type="evidence" value="ECO:0007669"/>
    <property type="project" value="InterPro"/>
</dbReference>
<organism evidence="2 3">
    <name type="scientific">Promicromonospora soli</name>
    <dbReference type="NCBI Taxonomy" id="2035533"/>
    <lineage>
        <taxon>Bacteria</taxon>
        <taxon>Bacillati</taxon>
        <taxon>Actinomycetota</taxon>
        <taxon>Actinomycetes</taxon>
        <taxon>Micrococcales</taxon>
        <taxon>Promicromonosporaceae</taxon>
        <taxon>Promicromonospora</taxon>
    </lineage>
</organism>
<keyword evidence="3" id="KW-1185">Reference proteome</keyword>
<dbReference type="SUPFAM" id="SSF110221">
    <property type="entry name" value="AbfB domain"/>
    <property type="match status" value="1"/>
</dbReference>
<dbReference type="InterPro" id="IPR036195">
    <property type="entry name" value="AbfB_ABD_sf"/>
</dbReference>
<name>A0A919FZT0_9MICO</name>
<dbReference type="CDD" id="cd23399">
    <property type="entry name" value="beta-trefoil_ABD_ABFB"/>
    <property type="match status" value="1"/>
</dbReference>
<sequence>MSNPSAVSFESVNFPGRYLRHQGFEVVLAPNDGTAKFAADATFTREAGLANASWSSFRSVNYPTRYLRHSGFALRIDPIGTATDRADATFHVVH</sequence>
<accession>A0A919FZT0</accession>
<dbReference type="EMBL" id="BNAS01000004">
    <property type="protein sequence ID" value="GHH75351.1"/>
    <property type="molecule type" value="Genomic_DNA"/>
</dbReference>
<proteinExistence type="predicted"/>
<comment type="caution">
    <text evidence="2">The sequence shown here is derived from an EMBL/GenBank/DDBJ whole genome shotgun (WGS) entry which is preliminary data.</text>
</comment>
<protein>
    <recommendedName>
        <fullName evidence="1">Alpha-L-arabinofuranosidase B arabinose-binding domain-containing protein</fullName>
    </recommendedName>
</protein>
<dbReference type="Gene3D" id="2.80.10.50">
    <property type="match status" value="1"/>
</dbReference>
<reference evidence="2" key="1">
    <citation type="journal article" date="2014" name="Int. J. Syst. Evol. Microbiol.">
        <title>Complete genome sequence of Corynebacterium casei LMG S-19264T (=DSM 44701T), isolated from a smear-ripened cheese.</title>
        <authorList>
            <consortium name="US DOE Joint Genome Institute (JGI-PGF)"/>
            <person name="Walter F."/>
            <person name="Albersmeier A."/>
            <person name="Kalinowski J."/>
            <person name="Ruckert C."/>
        </authorList>
    </citation>
    <scope>NUCLEOTIDE SEQUENCE</scope>
    <source>
        <strain evidence="2">CGMCC 4.7398</strain>
    </source>
</reference>